<keyword evidence="11" id="KW-0067">ATP-binding</keyword>
<keyword evidence="9" id="KW-0547">Nucleotide-binding</keyword>
<keyword evidence="10 18" id="KW-0418">Kinase</keyword>
<keyword evidence="19" id="KW-1185">Reference proteome</keyword>
<organism evidence="18 19">
    <name type="scientific">Arthroderma otae (strain ATCC MYA-4605 / CBS 113480)</name>
    <name type="common">Microsporum canis</name>
    <dbReference type="NCBI Taxonomy" id="554155"/>
    <lineage>
        <taxon>Eukaryota</taxon>
        <taxon>Fungi</taxon>
        <taxon>Dikarya</taxon>
        <taxon>Ascomycota</taxon>
        <taxon>Pezizomycotina</taxon>
        <taxon>Eurotiomycetes</taxon>
        <taxon>Eurotiomycetidae</taxon>
        <taxon>Onygenales</taxon>
        <taxon>Arthrodermataceae</taxon>
        <taxon>Microsporum</taxon>
    </lineage>
</organism>
<dbReference type="STRING" id="554155.C5FXT9"/>
<accession>C5FXT9</accession>
<evidence type="ECO:0000256" key="1">
    <source>
        <dbReference type="ARBA" id="ARBA00003747"/>
    </source>
</evidence>
<dbReference type="Proteomes" id="UP000002035">
    <property type="component" value="Unassembled WGS sequence"/>
</dbReference>
<dbReference type="InterPro" id="IPR008266">
    <property type="entry name" value="Tyr_kinase_AS"/>
</dbReference>
<evidence type="ECO:0000256" key="7">
    <source>
        <dbReference type="ARBA" id="ARBA00022527"/>
    </source>
</evidence>
<dbReference type="Pfam" id="PF07714">
    <property type="entry name" value="PK_Tyr_Ser-Thr"/>
    <property type="match status" value="1"/>
</dbReference>
<evidence type="ECO:0000256" key="13">
    <source>
        <dbReference type="ARBA" id="ARBA00030980"/>
    </source>
</evidence>
<dbReference type="EC" id="2.7.11.1" evidence="4"/>
<evidence type="ECO:0000259" key="17">
    <source>
        <dbReference type="PROSITE" id="PS50011"/>
    </source>
</evidence>
<comment type="subunit">
    <text evidence="3">Component of the EKC/KEOPS complex composed of at least BUD32, CGI121, GON7, KAE1 and PCC1; the whole complex dimerizes.</text>
</comment>
<comment type="catalytic activity">
    <reaction evidence="16">
        <text>L-seryl-[protein] + ATP = O-phospho-L-seryl-[protein] + ADP + H(+)</text>
        <dbReference type="Rhea" id="RHEA:17989"/>
        <dbReference type="Rhea" id="RHEA-COMP:9863"/>
        <dbReference type="Rhea" id="RHEA-COMP:11604"/>
        <dbReference type="ChEBI" id="CHEBI:15378"/>
        <dbReference type="ChEBI" id="CHEBI:29999"/>
        <dbReference type="ChEBI" id="CHEBI:30616"/>
        <dbReference type="ChEBI" id="CHEBI:83421"/>
        <dbReference type="ChEBI" id="CHEBI:456216"/>
        <dbReference type="EC" id="2.7.11.1"/>
    </reaction>
</comment>
<evidence type="ECO:0000256" key="8">
    <source>
        <dbReference type="ARBA" id="ARBA00022679"/>
    </source>
</evidence>
<keyword evidence="12" id="KW-0158">Chromosome</keyword>
<name>C5FXT9_ARTOC</name>
<evidence type="ECO:0000256" key="14">
    <source>
        <dbReference type="ARBA" id="ARBA00033194"/>
    </source>
</evidence>
<dbReference type="InterPro" id="IPR000719">
    <property type="entry name" value="Prot_kinase_dom"/>
</dbReference>
<evidence type="ECO:0000256" key="6">
    <source>
        <dbReference type="ARBA" id="ARBA00019973"/>
    </source>
</evidence>
<dbReference type="VEuPathDB" id="FungiDB:MCYG_07948"/>
<dbReference type="PANTHER" id="PTHR24343">
    <property type="entry name" value="SERINE/THREONINE KINASE"/>
    <property type="match status" value="1"/>
</dbReference>
<evidence type="ECO:0000313" key="19">
    <source>
        <dbReference type="Proteomes" id="UP000002035"/>
    </source>
</evidence>
<evidence type="ECO:0000256" key="15">
    <source>
        <dbReference type="ARBA" id="ARBA00047899"/>
    </source>
</evidence>
<evidence type="ECO:0000313" key="18">
    <source>
        <dbReference type="EMBL" id="EEQ35129.1"/>
    </source>
</evidence>
<sequence length="347" mass="40494">MEFPKILEHCEGVGFGCESIVHRVSPTIVVKRLQSCKFKAEGRPHPFLLEVKFYNRLIERQDRCADIVACYLALPDHIFLSYCSGNRIDKRYFEYQKREKRPNRPNEYFGRLVGVNYHEDPALIARWVRQVASALEYVEKMGFCHNDVAPRNCLLDDSLNLKLCDFDRATTIGQLLDSSFAPWARELTIGPLKYTYGLCCARTEQFSLGTLVYFLLYGHEPYEDIDLQDKDPKELSRRFSDMEFPVLDRHPVFDEFIFACWHNVFPNMSLAAYTIRHSTEDFALSAEYGTGTMYAKERKTCERLIQNGLLGPEMALRFQPFWQRYVQAIIGNAKQFWQSLVSVLRRL</sequence>
<dbReference type="InterPro" id="IPR001245">
    <property type="entry name" value="Ser-Thr/Tyr_kinase_cat_dom"/>
</dbReference>
<dbReference type="InterPro" id="IPR011009">
    <property type="entry name" value="Kinase-like_dom_sf"/>
</dbReference>
<comment type="function">
    <text evidence="1">Component of the EKC/KEOPS complex that is required for the formation of a threonylcarbamoyl group on adenosine at position 37 (t(6)A37) in tRNAs that read codons beginning with adenine. The complex is probably involved in the transfer of the threonylcarbamoyl moiety of threonylcarbamoyl-AMP (TC-AMP) to the N6 group of A37. BUD32 has ATPase activity in the context of the EKC/KEOPS complex and likely plays a supporting role to the catalytic subunit KAE1. The EKC/KEOPS complex also promotes both telomere uncapping and telomere elongation. The complex is required for efficient recruitment of transcriptional coactivators.</text>
</comment>
<feature type="domain" description="Protein kinase" evidence="17">
    <location>
        <begin position="7"/>
        <end position="347"/>
    </location>
</feature>
<keyword evidence="8" id="KW-0808">Transferase</keyword>
<gene>
    <name evidence="18" type="ORF">MCYG_07948</name>
</gene>
<dbReference type="RefSeq" id="XP_002844165.1">
    <property type="nucleotide sequence ID" value="XM_002844119.1"/>
</dbReference>
<dbReference type="eggNOG" id="KOG0583">
    <property type="taxonomic scope" value="Eukaryota"/>
</dbReference>
<dbReference type="GO" id="GO:0000781">
    <property type="term" value="C:chromosome, telomeric region"/>
    <property type="evidence" value="ECO:0007669"/>
    <property type="project" value="UniProtKB-SubCell"/>
</dbReference>
<evidence type="ECO:0000256" key="2">
    <source>
        <dbReference type="ARBA" id="ARBA00004574"/>
    </source>
</evidence>
<evidence type="ECO:0000256" key="5">
    <source>
        <dbReference type="ARBA" id="ARBA00013948"/>
    </source>
</evidence>
<dbReference type="SUPFAM" id="SSF56112">
    <property type="entry name" value="Protein kinase-like (PK-like)"/>
    <property type="match status" value="1"/>
</dbReference>
<evidence type="ECO:0000256" key="3">
    <source>
        <dbReference type="ARBA" id="ARBA00011534"/>
    </source>
</evidence>
<dbReference type="OrthoDB" id="1668230at2759"/>
<dbReference type="HOGENOM" id="CLU_000288_31_1_1"/>
<evidence type="ECO:0000256" key="10">
    <source>
        <dbReference type="ARBA" id="ARBA00022777"/>
    </source>
</evidence>
<dbReference type="EMBL" id="DS995707">
    <property type="protein sequence ID" value="EEQ35129.1"/>
    <property type="molecule type" value="Genomic_DNA"/>
</dbReference>
<dbReference type="AlphaFoldDB" id="C5FXT9"/>
<dbReference type="SMART" id="SM00220">
    <property type="entry name" value="S_TKc"/>
    <property type="match status" value="1"/>
</dbReference>
<dbReference type="GO" id="GO:0004674">
    <property type="term" value="F:protein serine/threonine kinase activity"/>
    <property type="evidence" value="ECO:0007669"/>
    <property type="project" value="UniProtKB-KW"/>
</dbReference>
<evidence type="ECO:0000256" key="4">
    <source>
        <dbReference type="ARBA" id="ARBA00012513"/>
    </source>
</evidence>
<evidence type="ECO:0000256" key="12">
    <source>
        <dbReference type="ARBA" id="ARBA00022895"/>
    </source>
</evidence>
<evidence type="ECO:0000256" key="16">
    <source>
        <dbReference type="ARBA" id="ARBA00048679"/>
    </source>
</evidence>
<evidence type="ECO:0000256" key="9">
    <source>
        <dbReference type="ARBA" id="ARBA00022741"/>
    </source>
</evidence>
<dbReference type="GeneID" id="9230398"/>
<dbReference type="GO" id="GO:0005524">
    <property type="term" value="F:ATP binding"/>
    <property type="evidence" value="ECO:0007669"/>
    <property type="project" value="UniProtKB-KW"/>
</dbReference>
<comment type="catalytic activity">
    <reaction evidence="15">
        <text>L-threonyl-[protein] + ATP = O-phospho-L-threonyl-[protein] + ADP + H(+)</text>
        <dbReference type="Rhea" id="RHEA:46608"/>
        <dbReference type="Rhea" id="RHEA-COMP:11060"/>
        <dbReference type="Rhea" id="RHEA-COMP:11605"/>
        <dbReference type="ChEBI" id="CHEBI:15378"/>
        <dbReference type="ChEBI" id="CHEBI:30013"/>
        <dbReference type="ChEBI" id="CHEBI:30616"/>
        <dbReference type="ChEBI" id="CHEBI:61977"/>
        <dbReference type="ChEBI" id="CHEBI:456216"/>
        <dbReference type="EC" id="2.7.11.1"/>
    </reaction>
</comment>
<comment type="subcellular location">
    <subcellularLocation>
        <location evidence="2">Chromosome</location>
        <location evidence="2">Telomere</location>
    </subcellularLocation>
</comment>
<keyword evidence="12" id="KW-0779">Telomere</keyword>
<dbReference type="PROSITE" id="PS00109">
    <property type="entry name" value="PROTEIN_KINASE_TYR"/>
    <property type="match status" value="1"/>
</dbReference>
<keyword evidence="7" id="KW-0723">Serine/threonine-protein kinase</keyword>
<protein>
    <recommendedName>
        <fullName evidence="6">EKC/KEOPS complex subunit BUD32</fullName>
        <ecNumber evidence="4">2.7.11.1</ecNumber>
    </recommendedName>
    <alternativeName>
        <fullName evidence="13 14">Atypical Serine/threonine protein kinase BUD32</fullName>
    </alternativeName>
    <alternativeName>
        <fullName evidence="5">EKC/KEOPS complex subunit bud32</fullName>
    </alternativeName>
</protein>
<reference evidence="19" key="1">
    <citation type="journal article" date="2012" name="MBio">
        <title>Comparative genome analysis of Trichophyton rubrum and related dermatophytes reveals candidate genes involved in infection.</title>
        <authorList>
            <person name="Martinez D.A."/>
            <person name="Oliver B.G."/>
            <person name="Graeser Y."/>
            <person name="Goldberg J.M."/>
            <person name="Li W."/>
            <person name="Martinez-Rossi N.M."/>
            <person name="Monod M."/>
            <person name="Shelest E."/>
            <person name="Barton R.C."/>
            <person name="Birch E."/>
            <person name="Brakhage A.A."/>
            <person name="Chen Z."/>
            <person name="Gurr S.J."/>
            <person name="Heiman D."/>
            <person name="Heitman J."/>
            <person name="Kosti I."/>
            <person name="Rossi A."/>
            <person name="Saif S."/>
            <person name="Samalova M."/>
            <person name="Saunders C.W."/>
            <person name="Shea T."/>
            <person name="Summerbell R.C."/>
            <person name="Xu J."/>
            <person name="Young S."/>
            <person name="Zeng Q."/>
            <person name="Birren B.W."/>
            <person name="Cuomo C.A."/>
            <person name="White T.C."/>
        </authorList>
    </citation>
    <scope>NUCLEOTIDE SEQUENCE [LARGE SCALE GENOMIC DNA]</scope>
    <source>
        <strain evidence="19">ATCC MYA-4605 / CBS 113480</strain>
    </source>
</reference>
<evidence type="ECO:0000256" key="11">
    <source>
        <dbReference type="ARBA" id="ARBA00022840"/>
    </source>
</evidence>
<dbReference type="PROSITE" id="PS50011">
    <property type="entry name" value="PROTEIN_KINASE_DOM"/>
    <property type="match status" value="1"/>
</dbReference>
<proteinExistence type="predicted"/>
<dbReference type="Gene3D" id="1.10.510.10">
    <property type="entry name" value="Transferase(Phosphotransferase) domain 1"/>
    <property type="match status" value="1"/>
</dbReference>